<protein>
    <recommendedName>
        <fullName evidence="1">DUF3291 domain-containing protein</fullName>
    </recommendedName>
</protein>
<evidence type="ECO:0000313" key="2">
    <source>
        <dbReference type="EMBL" id="KCZ55643.1"/>
    </source>
</evidence>
<dbReference type="Pfam" id="PF11695">
    <property type="entry name" value="DUF3291"/>
    <property type="match status" value="1"/>
</dbReference>
<dbReference type="InterPro" id="IPR011008">
    <property type="entry name" value="Dimeric_a/b-barrel"/>
</dbReference>
<dbReference type="STRING" id="1280946.HY29_10990"/>
<evidence type="ECO:0000259" key="1">
    <source>
        <dbReference type="Pfam" id="PF11695"/>
    </source>
</evidence>
<proteinExistence type="predicted"/>
<evidence type="ECO:0000313" key="3">
    <source>
        <dbReference type="Proteomes" id="UP000027037"/>
    </source>
</evidence>
<name>A0A062UD70_9PROT</name>
<organism evidence="2 3">
    <name type="scientific">Hyphomonas beringensis</name>
    <dbReference type="NCBI Taxonomy" id="1280946"/>
    <lineage>
        <taxon>Bacteria</taxon>
        <taxon>Pseudomonadati</taxon>
        <taxon>Pseudomonadota</taxon>
        <taxon>Alphaproteobacteria</taxon>
        <taxon>Hyphomonadales</taxon>
        <taxon>Hyphomonadaceae</taxon>
        <taxon>Hyphomonas</taxon>
    </lineage>
</organism>
<dbReference type="EMBL" id="AWFF01000028">
    <property type="protein sequence ID" value="KCZ55643.1"/>
    <property type="molecule type" value="Genomic_DNA"/>
</dbReference>
<dbReference type="PATRIC" id="fig|1280946.3.peg.993"/>
<reference evidence="2 3" key="1">
    <citation type="journal article" date="2014" name="Antonie Van Leeuwenhoek">
        <title>Hyphomonas beringensis sp. nov. and Hyphomonas chukchiensis sp. nov., isolated from surface seawater of the Bering Sea and Chukchi Sea.</title>
        <authorList>
            <person name="Li C."/>
            <person name="Lai Q."/>
            <person name="Li G."/>
            <person name="Dong C."/>
            <person name="Wang J."/>
            <person name="Liao Y."/>
            <person name="Shao Z."/>
        </authorList>
    </citation>
    <scope>NUCLEOTIDE SEQUENCE [LARGE SCALE GENOMIC DNA]</scope>
    <source>
        <strain evidence="2 3">25B14_1</strain>
    </source>
</reference>
<accession>A0A062UD70</accession>
<comment type="caution">
    <text evidence="2">The sequence shown here is derived from an EMBL/GenBank/DDBJ whole genome shotgun (WGS) entry which is preliminary data.</text>
</comment>
<dbReference type="AlphaFoldDB" id="A0A062UD70"/>
<dbReference type="InterPro" id="IPR021708">
    <property type="entry name" value="DUF3291"/>
</dbReference>
<feature type="domain" description="DUF3291" evidence="1">
    <location>
        <begin position="11"/>
        <end position="149"/>
    </location>
</feature>
<keyword evidence="3" id="KW-1185">Reference proteome</keyword>
<dbReference type="eggNOG" id="COG2329">
    <property type="taxonomic scope" value="Bacteria"/>
</dbReference>
<gene>
    <name evidence="2" type="ORF">HY29_10990</name>
</gene>
<dbReference type="Proteomes" id="UP000027037">
    <property type="component" value="Unassembled WGS sequence"/>
</dbReference>
<sequence length="168" mass="19340">MTLETKTEMHLAELNVGRLIAATDDPRVKEFMDNLDVINGLGKQMPGFVWMMEGSGEPGKGNTENKIGGDPQFVSNLTVWEDVESLERFVWGTVHRKFYERRAEWFEILGGMHFVMWWVEPGHQPTLDEALERLAARERDGDSDFAFGWDWLRDAKMHRTHSCRPSAA</sequence>
<dbReference type="RefSeq" id="WP_206741927.1">
    <property type="nucleotide sequence ID" value="NZ_AWFF01000028.1"/>
</dbReference>
<dbReference type="SUPFAM" id="SSF54909">
    <property type="entry name" value="Dimeric alpha+beta barrel"/>
    <property type="match status" value="1"/>
</dbReference>